<protein>
    <submittedName>
        <fullName evidence="1">Uncharacterized protein</fullName>
    </submittedName>
</protein>
<proteinExistence type="predicted"/>
<evidence type="ECO:0000313" key="1">
    <source>
        <dbReference type="EMBL" id="NEZ58756.1"/>
    </source>
</evidence>
<accession>A0A6M0RRF7</accession>
<name>A0A6M0RRF7_9CYAN</name>
<sequence length="442" mass="49321">MILMAIFPRRVVQKCLDEIRSLNLLPEEKLTRLIQKELNSSDPVKSIACEWEVIILSALSKVSRIEYEKNFIEGGRTPDVFCGLPSGTCFLADITTVSDRAAHKENPAHYFFQQVREFLSRRGVSSTAGIDIRIGGDSVGKYGDQKAKLALPQKGDIPRFINQNLSSFAKDISSNESAPRKFSIDDGTIKVQVTYAPDRGSSGGGYPSYTSFYSPTRNPIFNKLEQKAKQLKESGFSGITGIFICDGWCASLHNVNISPDEFSQDTVIQNFFKGNQRVSFVLTLTPEEKHSAISVVMRNKLKFFQNPNADYPVTSELIETLNLMGQQLPKPESMLINALQSLKGNSSTGLSHYGGYIMEGDMIKISSRTLVELLAGILDVDKFIADHFGYVNENSQASNFFRNKILSGKMIENIELERSEDEDDDWVVIKFGESDPALSPYR</sequence>
<dbReference type="AlphaFoldDB" id="A0A6M0RRF7"/>
<dbReference type="Proteomes" id="UP000481033">
    <property type="component" value="Unassembled WGS sequence"/>
</dbReference>
<dbReference type="EMBL" id="QXHD01000004">
    <property type="protein sequence ID" value="NEZ58756.1"/>
    <property type="molecule type" value="Genomic_DNA"/>
</dbReference>
<keyword evidence="2" id="KW-1185">Reference proteome</keyword>
<comment type="caution">
    <text evidence="1">The sequence shown here is derived from an EMBL/GenBank/DDBJ whole genome shotgun (WGS) entry which is preliminary data.</text>
</comment>
<gene>
    <name evidence="1" type="ORF">DXZ20_24575</name>
</gene>
<organism evidence="1 2">
    <name type="scientific">Adonisia turfae CCMR0081</name>
    <dbReference type="NCBI Taxonomy" id="2292702"/>
    <lineage>
        <taxon>Bacteria</taxon>
        <taxon>Bacillati</taxon>
        <taxon>Cyanobacteriota</taxon>
        <taxon>Adonisia</taxon>
        <taxon>Adonisia turfae</taxon>
    </lineage>
</organism>
<reference evidence="1 2" key="1">
    <citation type="journal article" date="2020" name="Microb. Ecol.">
        <title>Ecogenomics of the Marine Benthic Filamentous Cyanobacterium Adonisia.</title>
        <authorList>
            <person name="Walter J.M."/>
            <person name="Coutinho F.H."/>
            <person name="Leomil L."/>
            <person name="Hargreaves P.I."/>
            <person name="Campeao M.E."/>
            <person name="Vieira V.V."/>
            <person name="Silva B.S."/>
            <person name="Fistarol G.O."/>
            <person name="Salomon P.S."/>
            <person name="Sawabe T."/>
            <person name="Mino S."/>
            <person name="Hosokawa M."/>
            <person name="Miyashita H."/>
            <person name="Maruyama F."/>
            <person name="van Verk M.C."/>
            <person name="Dutilh B.E."/>
            <person name="Thompson C.C."/>
            <person name="Thompson F.L."/>
        </authorList>
    </citation>
    <scope>NUCLEOTIDE SEQUENCE [LARGE SCALE GENOMIC DNA]</scope>
    <source>
        <strain evidence="1 2">CCMR0081</strain>
    </source>
</reference>
<evidence type="ECO:0000313" key="2">
    <source>
        <dbReference type="Proteomes" id="UP000481033"/>
    </source>
</evidence>